<feature type="transmembrane region" description="Helical" evidence="19">
    <location>
        <begin position="299"/>
        <end position="324"/>
    </location>
</feature>
<evidence type="ECO:0000259" key="20">
    <source>
        <dbReference type="PROSITE" id="PS50011"/>
    </source>
</evidence>
<dbReference type="PROSITE" id="PS50011">
    <property type="entry name" value="PROTEIN_KINASE_DOM"/>
    <property type="match status" value="1"/>
</dbReference>
<dbReference type="InterPro" id="IPR000985">
    <property type="entry name" value="Lectin_LegA_CS"/>
</dbReference>
<keyword evidence="5" id="KW-1003">Cell membrane</keyword>
<accession>A0A9R0K4I0</accession>
<dbReference type="PROSITE" id="PS00107">
    <property type="entry name" value="PROTEIN_KINASE_ATP"/>
    <property type="match status" value="1"/>
</dbReference>
<dbReference type="Pfam" id="PF00139">
    <property type="entry name" value="Lectin_legB"/>
    <property type="match status" value="1"/>
</dbReference>
<evidence type="ECO:0000256" key="18">
    <source>
        <dbReference type="PROSITE-ProRule" id="PRU10141"/>
    </source>
</evidence>
<keyword evidence="6" id="KW-0723">Serine/threonine-protein kinase</keyword>
<dbReference type="Gene3D" id="1.10.510.10">
    <property type="entry name" value="Transferase(Phosphotransferase) domain 1"/>
    <property type="match status" value="1"/>
</dbReference>
<dbReference type="InterPro" id="IPR008271">
    <property type="entry name" value="Ser/Thr_kinase_AS"/>
</dbReference>
<evidence type="ECO:0000256" key="3">
    <source>
        <dbReference type="ARBA" id="ARBA00010217"/>
    </source>
</evidence>
<evidence type="ECO:0000256" key="17">
    <source>
        <dbReference type="ARBA" id="ARBA00023180"/>
    </source>
</evidence>
<evidence type="ECO:0000256" key="13">
    <source>
        <dbReference type="ARBA" id="ARBA00022840"/>
    </source>
</evidence>
<dbReference type="InterPro" id="IPR017441">
    <property type="entry name" value="Protein_kinase_ATP_BS"/>
</dbReference>
<name>A0A9R0K4I0_SPIOL</name>
<feature type="binding site" evidence="18">
    <location>
        <position position="391"/>
    </location>
    <ligand>
        <name>ATP</name>
        <dbReference type="ChEBI" id="CHEBI:30616"/>
    </ligand>
</feature>
<dbReference type="KEGG" id="soe:110797425"/>
<evidence type="ECO:0000256" key="10">
    <source>
        <dbReference type="ARBA" id="ARBA00022734"/>
    </source>
</evidence>
<proteinExistence type="inferred from homology"/>
<gene>
    <name evidence="22" type="primary">LOC110797425</name>
</gene>
<dbReference type="PANTHER" id="PTHR27007">
    <property type="match status" value="1"/>
</dbReference>
<dbReference type="EC" id="2.7.11.1" evidence="4"/>
<feature type="domain" description="Protein kinase" evidence="20">
    <location>
        <begin position="361"/>
        <end position="641"/>
    </location>
</feature>
<dbReference type="GO" id="GO:0005524">
    <property type="term" value="F:ATP binding"/>
    <property type="evidence" value="ECO:0007669"/>
    <property type="project" value="UniProtKB-UniRule"/>
</dbReference>
<dbReference type="SMART" id="SM00220">
    <property type="entry name" value="S_TKc"/>
    <property type="match status" value="1"/>
</dbReference>
<dbReference type="PROSITE" id="PS00307">
    <property type="entry name" value="LECTIN_LEGUME_BETA"/>
    <property type="match status" value="1"/>
</dbReference>
<keyword evidence="14 19" id="KW-1133">Transmembrane helix</keyword>
<dbReference type="GO" id="GO:0005886">
    <property type="term" value="C:plasma membrane"/>
    <property type="evidence" value="ECO:0000318"/>
    <property type="project" value="GO_Central"/>
</dbReference>
<dbReference type="GO" id="GO:0009626">
    <property type="term" value="P:plant-type hypersensitive response"/>
    <property type="evidence" value="ECO:0007669"/>
    <property type="project" value="UniProtKB-ARBA"/>
</dbReference>
<comment type="similarity">
    <text evidence="3">In the C-terminal section; belongs to the protein kinase superfamily. Ser/Thr protein kinase family.</text>
</comment>
<evidence type="ECO:0000256" key="12">
    <source>
        <dbReference type="ARBA" id="ARBA00022777"/>
    </source>
</evidence>
<dbReference type="AlphaFoldDB" id="A0A9R0K4I0"/>
<evidence type="ECO:0000256" key="14">
    <source>
        <dbReference type="ARBA" id="ARBA00022989"/>
    </source>
</evidence>
<reference evidence="22" key="2">
    <citation type="submission" date="2025-08" db="UniProtKB">
        <authorList>
            <consortium name="RefSeq"/>
        </authorList>
    </citation>
    <scope>IDENTIFICATION</scope>
    <source>
        <tissue evidence="22">Leaf</tissue>
    </source>
</reference>
<evidence type="ECO:0000256" key="11">
    <source>
        <dbReference type="ARBA" id="ARBA00022741"/>
    </source>
</evidence>
<evidence type="ECO:0000256" key="1">
    <source>
        <dbReference type="ARBA" id="ARBA00004251"/>
    </source>
</evidence>
<dbReference type="Gene3D" id="3.30.200.20">
    <property type="entry name" value="Phosphorylase Kinase, domain 1"/>
    <property type="match status" value="1"/>
</dbReference>
<dbReference type="GO" id="GO:0030246">
    <property type="term" value="F:carbohydrate binding"/>
    <property type="evidence" value="ECO:0007669"/>
    <property type="project" value="UniProtKB-KW"/>
</dbReference>
<dbReference type="InterPro" id="IPR013320">
    <property type="entry name" value="ConA-like_dom_sf"/>
</dbReference>
<evidence type="ECO:0000313" key="21">
    <source>
        <dbReference type="Proteomes" id="UP000813463"/>
    </source>
</evidence>
<evidence type="ECO:0000256" key="4">
    <source>
        <dbReference type="ARBA" id="ARBA00012513"/>
    </source>
</evidence>
<evidence type="ECO:0000256" key="9">
    <source>
        <dbReference type="ARBA" id="ARBA00022729"/>
    </source>
</evidence>
<comment type="similarity">
    <text evidence="2">In the N-terminal section; belongs to the leguminous lectin family.</text>
</comment>
<protein>
    <recommendedName>
        <fullName evidence="4">non-specific serine/threonine protein kinase</fullName>
        <ecNumber evidence="4">2.7.11.1</ecNumber>
    </recommendedName>
</protein>
<dbReference type="PROSITE" id="PS00308">
    <property type="entry name" value="LECTIN_LEGUME_ALPHA"/>
    <property type="match status" value="1"/>
</dbReference>
<dbReference type="Gene3D" id="2.60.120.200">
    <property type="match status" value="1"/>
</dbReference>
<keyword evidence="8 19" id="KW-0812">Transmembrane</keyword>
<evidence type="ECO:0000256" key="15">
    <source>
        <dbReference type="ARBA" id="ARBA00023136"/>
    </source>
</evidence>
<feature type="transmembrane region" description="Helical" evidence="19">
    <location>
        <begin position="7"/>
        <end position="27"/>
    </location>
</feature>
<keyword evidence="21" id="KW-1185">Reference proteome</keyword>
<reference evidence="21" key="1">
    <citation type="journal article" date="2021" name="Nat. Commun.">
        <title>Genomic analyses provide insights into spinach domestication and the genetic basis of agronomic traits.</title>
        <authorList>
            <person name="Cai X."/>
            <person name="Sun X."/>
            <person name="Xu C."/>
            <person name="Sun H."/>
            <person name="Wang X."/>
            <person name="Ge C."/>
            <person name="Zhang Z."/>
            <person name="Wang Q."/>
            <person name="Fei Z."/>
            <person name="Jiao C."/>
            <person name="Wang Q."/>
        </authorList>
    </citation>
    <scope>NUCLEOTIDE SEQUENCE [LARGE SCALE GENOMIC DNA]</scope>
    <source>
        <strain evidence="21">cv. Varoflay</strain>
    </source>
</reference>
<evidence type="ECO:0000256" key="8">
    <source>
        <dbReference type="ARBA" id="ARBA00022692"/>
    </source>
</evidence>
<sequence>MHASSLYCVRFLKTYLIVHMLVVLLVFTDHVQSLNFSFPSFNPNTPNITYRNDSTPTNGAIQLTINRAVGSLSGSVGRASYNHPVRLWDQSSNRTTNFTTHFSFDIIQVIPDPNYYGDGIAFFIAPFDDSANAPADSFGGCLGLIGRGQDESCNSTTEYPFVAVEFDTFHNAWDPGESGAPSNDHVGINVNSVFSRTNFRLRESLKNRTTGNAWITYDSSTNNLSVFLSYDANPVFNGESNLSYVIDLSSILPERVRVGFSSSTGANYELHNILSWNFNSTLEDRDIILPAPRQSNNKAALVGGIVAGVSALLILLGLVAFMWWRRKRRDDMKFDVDDDFDEETGPRRFTYKELSQATNNFNEEGKLGEGGFGGVYRGFMTVMSREIAVKKISRGSKQGKKEYVSEVKAISRLRHKNLVQLLGWCHEQGHLLLVYEYMPNGSLDSHLYTGKRKVVLPWDERYRIAQGLASAVLYLHEEWEQCVLHRDIKSSNVMLDSNFNAKLGDFGLARLVDHNLGSQTTVLAGTLGYLAPECVMTGKSSKESDVYSFGVVALEIACGRRPVETKEEASKVSMIEWVWRLYGEGNLLEAVDKTIQGEFDIQQIECLMVVGLWCCHPEYTFRPSIRQVINVLNLESPLPNLPMKFPVPVYCSPPTNVKNFYISSSSSSSSSYSYSSSGFTGSSTGTTSSSSQSVVSGTAPLLSQNLTV</sequence>
<dbReference type="InterPro" id="IPR019825">
    <property type="entry name" value="Lectin_legB_Mn/Ca_BS"/>
</dbReference>
<dbReference type="CDD" id="cd14066">
    <property type="entry name" value="STKc_IRAK"/>
    <property type="match status" value="1"/>
</dbReference>
<dbReference type="InterPro" id="IPR011009">
    <property type="entry name" value="Kinase-like_dom_sf"/>
</dbReference>
<dbReference type="GO" id="GO:0004674">
    <property type="term" value="F:protein serine/threonine kinase activity"/>
    <property type="evidence" value="ECO:0007669"/>
    <property type="project" value="UniProtKB-KW"/>
</dbReference>
<comment type="subcellular location">
    <subcellularLocation>
        <location evidence="1">Cell membrane</location>
        <topology evidence="1">Single-pass type I membrane protein</topology>
    </subcellularLocation>
</comment>
<organism evidence="21 22">
    <name type="scientific">Spinacia oleracea</name>
    <name type="common">Spinach</name>
    <dbReference type="NCBI Taxonomy" id="3562"/>
    <lineage>
        <taxon>Eukaryota</taxon>
        <taxon>Viridiplantae</taxon>
        <taxon>Streptophyta</taxon>
        <taxon>Embryophyta</taxon>
        <taxon>Tracheophyta</taxon>
        <taxon>Spermatophyta</taxon>
        <taxon>Magnoliopsida</taxon>
        <taxon>eudicotyledons</taxon>
        <taxon>Gunneridae</taxon>
        <taxon>Pentapetalae</taxon>
        <taxon>Caryophyllales</taxon>
        <taxon>Chenopodiaceae</taxon>
        <taxon>Chenopodioideae</taxon>
        <taxon>Anserineae</taxon>
        <taxon>Spinacia</taxon>
    </lineage>
</organism>
<keyword evidence="11 18" id="KW-0547">Nucleotide-binding</keyword>
<dbReference type="PROSITE" id="PS00108">
    <property type="entry name" value="PROTEIN_KINASE_ST"/>
    <property type="match status" value="1"/>
</dbReference>
<dbReference type="CDD" id="cd06899">
    <property type="entry name" value="lectin_legume_LecRK_Arcelin_ConA"/>
    <property type="match status" value="1"/>
</dbReference>
<evidence type="ECO:0000256" key="16">
    <source>
        <dbReference type="ARBA" id="ARBA00023170"/>
    </source>
</evidence>
<dbReference type="GeneID" id="110797425"/>
<evidence type="ECO:0000256" key="5">
    <source>
        <dbReference type="ARBA" id="ARBA00022475"/>
    </source>
</evidence>
<dbReference type="RefSeq" id="XP_021858236.2">
    <property type="nucleotide sequence ID" value="XM_022002544.2"/>
</dbReference>
<dbReference type="Proteomes" id="UP000813463">
    <property type="component" value="Chromosome 4"/>
</dbReference>
<keyword evidence="9" id="KW-0732">Signal</keyword>
<dbReference type="InterPro" id="IPR000719">
    <property type="entry name" value="Prot_kinase_dom"/>
</dbReference>
<keyword evidence="13 18" id="KW-0067">ATP-binding</keyword>
<dbReference type="SUPFAM" id="SSF49899">
    <property type="entry name" value="Concanavalin A-like lectins/glucanases"/>
    <property type="match status" value="1"/>
</dbReference>
<evidence type="ECO:0000256" key="7">
    <source>
        <dbReference type="ARBA" id="ARBA00022679"/>
    </source>
</evidence>
<keyword evidence="15 19" id="KW-0472">Membrane</keyword>
<keyword evidence="10" id="KW-0430">Lectin</keyword>
<dbReference type="GO" id="GO:0002229">
    <property type="term" value="P:defense response to oomycetes"/>
    <property type="evidence" value="ECO:0007669"/>
    <property type="project" value="UniProtKB-ARBA"/>
</dbReference>
<dbReference type="InterPro" id="IPR050528">
    <property type="entry name" value="L-type_Lectin-RKs"/>
</dbReference>
<evidence type="ECO:0000256" key="2">
    <source>
        <dbReference type="ARBA" id="ARBA00008536"/>
    </source>
</evidence>
<keyword evidence="7" id="KW-0808">Transferase</keyword>
<keyword evidence="17" id="KW-0325">Glycoprotein</keyword>
<evidence type="ECO:0000256" key="6">
    <source>
        <dbReference type="ARBA" id="ARBA00022527"/>
    </source>
</evidence>
<evidence type="ECO:0000256" key="19">
    <source>
        <dbReference type="SAM" id="Phobius"/>
    </source>
</evidence>
<evidence type="ECO:0000313" key="22">
    <source>
        <dbReference type="RefSeq" id="XP_021858236.2"/>
    </source>
</evidence>
<dbReference type="SUPFAM" id="SSF56112">
    <property type="entry name" value="Protein kinase-like (PK-like)"/>
    <property type="match status" value="1"/>
</dbReference>
<keyword evidence="12" id="KW-0418">Kinase</keyword>
<keyword evidence="16" id="KW-0675">Receptor</keyword>
<dbReference type="InterPro" id="IPR001220">
    <property type="entry name" value="Legume_lectin_dom"/>
</dbReference>
<dbReference type="Pfam" id="PF00069">
    <property type="entry name" value="Pkinase"/>
    <property type="match status" value="1"/>
</dbReference>